<feature type="transmembrane region" description="Helical" evidence="2">
    <location>
        <begin position="625"/>
        <end position="648"/>
    </location>
</feature>
<proteinExistence type="predicted"/>
<feature type="compositionally biased region" description="Polar residues" evidence="1">
    <location>
        <begin position="1"/>
        <end position="32"/>
    </location>
</feature>
<feature type="region of interest" description="Disordered" evidence="1">
    <location>
        <begin position="1"/>
        <end position="113"/>
    </location>
</feature>
<evidence type="ECO:0000256" key="1">
    <source>
        <dbReference type="SAM" id="MobiDB-lite"/>
    </source>
</evidence>
<feature type="transmembrane region" description="Helical" evidence="2">
    <location>
        <begin position="267"/>
        <end position="288"/>
    </location>
</feature>
<dbReference type="OrthoDB" id="5139479at2759"/>
<comment type="caution">
    <text evidence="3">The sequence shown here is derived from an EMBL/GenBank/DDBJ whole genome shotgun (WGS) entry which is preliminary data.</text>
</comment>
<feature type="transmembrane region" description="Helical" evidence="2">
    <location>
        <begin position="163"/>
        <end position="191"/>
    </location>
</feature>
<feature type="compositionally biased region" description="Polar residues" evidence="1">
    <location>
        <begin position="41"/>
        <end position="60"/>
    </location>
</feature>
<evidence type="ECO:0000313" key="3">
    <source>
        <dbReference type="EMBL" id="KAH7076169.1"/>
    </source>
</evidence>
<name>A0A8K0QXD7_9PLEO</name>
<dbReference type="AlphaFoldDB" id="A0A8K0QXD7"/>
<evidence type="ECO:0000313" key="4">
    <source>
        <dbReference type="Proteomes" id="UP000813461"/>
    </source>
</evidence>
<protein>
    <recommendedName>
        <fullName evidence="5">Transmembrane protein</fullName>
    </recommendedName>
</protein>
<keyword evidence="2" id="KW-1133">Transmembrane helix</keyword>
<keyword evidence="2" id="KW-0472">Membrane</keyword>
<feature type="transmembrane region" description="Helical" evidence="2">
    <location>
        <begin position="123"/>
        <end position="143"/>
    </location>
</feature>
<reference evidence="3" key="1">
    <citation type="journal article" date="2021" name="Nat. Commun.">
        <title>Genetic determinants of endophytism in the Arabidopsis root mycobiome.</title>
        <authorList>
            <person name="Mesny F."/>
            <person name="Miyauchi S."/>
            <person name="Thiergart T."/>
            <person name="Pickel B."/>
            <person name="Atanasova L."/>
            <person name="Karlsson M."/>
            <person name="Huettel B."/>
            <person name="Barry K.W."/>
            <person name="Haridas S."/>
            <person name="Chen C."/>
            <person name="Bauer D."/>
            <person name="Andreopoulos W."/>
            <person name="Pangilinan J."/>
            <person name="LaButti K."/>
            <person name="Riley R."/>
            <person name="Lipzen A."/>
            <person name="Clum A."/>
            <person name="Drula E."/>
            <person name="Henrissat B."/>
            <person name="Kohler A."/>
            <person name="Grigoriev I.V."/>
            <person name="Martin F.M."/>
            <person name="Hacquard S."/>
        </authorList>
    </citation>
    <scope>NUCLEOTIDE SEQUENCE</scope>
    <source>
        <strain evidence="3">MPI-SDFR-AT-0120</strain>
    </source>
</reference>
<keyword evidence="2" id="KW-0812">Transmembrane</keyword>
<dbReference type="EMBL" id="JAGMVJ010000019">
    <property type="protein sequence ID" value="KAH7076169.1"/>
    <property type="molecule type" value="Genomic_DNA"/>
</dbReference>
<organism evidence="3 4">
    <name type="scientific">Paraphoma chrysanthemicola</name>
    <dbReference type="NCBI Taxonomy" id="798071"/>
    <lineage>
        <taxon>Eukaryota</taxon>
        <taxon>Fungi</taxon>
        <taxon>Dikarya</taxon>
        <taxon>Ascomycota</taxon>
        <taxon>Pezizomycotina</taxon>
        <taxon>Dothideomycetes</taxon>
        <taxon>Pleosporomycetidae</taxon>
        <taxon>Pleosporales</taxon>
        <taxon>Pleosporineae</taxon>
        <taxon>Phaeosphaeriaceae</taxon>
        <taxon>Paraphoma</taxon>
    </lineage>
</organism>
<feature type="compositionally biased region" description="Polar residues" evidence="1">
    <location>
        <begin position="91"/>
        <end position="103"/>
    </location>
</feature>
<sequence>MASTSIPLVELQPQSELNTENAPSSNATNLTVHETPASDLLSPTPTDIASTSTTPENSSIGASGTTLPAPTPSTTITTPSPQQSISPLPATDQNQLHIPSANLSGDPDPPSHSIRNRRSCASFAFYWLQPLVAIIVYGVTLGITFSAGKPRTLLGAVNDSWGIWVLVIVAKAGDLYFAYALADAFDCVAWGKLKTAGRDDSGRSLGRRPREFLALISSTGVIALGCIVWTDMVTLWRERRKWTTIESTARTRCRERWKHWRSARWSIGRLFCLMVMIPGPGIILVGDVKQKEVYFDERDMLVSGGLGLYNPDLATLFKTPAGPDIARFAQIMLQDPAISKEVDPVDSDCKKSKTCKSYLLAGPYRTVQPWPFTLESEKLGAFRLHNAPFYQVDMWSVEGEPELIFNATSECILYGGFEPRTDYSLNFCMRQHSQDVIVAGWKTCREGYRNSTNECLQPYSAPGGESGWTTYVHFYRRNATITFSRTQFTILEVKKLGEPQSQTIPARSLFTATNAMLYQPNRPTNDFRYDRNSQPYVLTQVIGYDLWLSTQERMSGLPIGKVWLRNILVLPVFLFQPTLIATSENLPVFYQEDGKTPLLNLPDENYVRGSYCVVDKRAIPGKETVIAYAGVAGALILFIVVTKLRVYWWPVVETSEFPLLDYEIRTMIMDESGRAVSLRDRVGTQFGNRRLMNELHGLRIGLRNA</sequence>
<feature type="transmembrane region" description="Helical" evidence="2">
    <location>
        <begin position="212"/>
        <end position="230"/>
    </location>
</feature>
<feature type="compositionally biased region" description="Low complexity" evidence="1">
    <location>
        <begin position="61"/>
        <end position="89"/>
    </location>
</feature>
<gene>
    <name evidence="3" type="ORF">FB567DRAFT_583288</name>
</gene>
<evidence type="ECO:0008006" key="5">
    <source>
        <dbReference type="Google" id="ProtNLM"/>
    </source>
</evidence>
<evidence type="ECO:0000256" key="2">
    <source>
        <dbReference type="SAM" id="Phobius"/>
    </source>
</evidence>
<dbReference type="Proteomes" id="UP000813461">
    <property type="component" value="Unassembled WGS sequence"/>
</dbReference>
<keyword evidence="4" id="KW-1185">Reference proteome</keyword>
<accession>A0A8K0QXD7</accession>